<dbReference type="InterPro" id="IPR044068">
    <property type="entry name" value="CB"/>
</dbReference>
<keyword evidence="7" id="KW-1185">Reference proteome</keyword>
<dbReference type="RefSeq" id="WP_147573761.1">
    <property type="nucleotide sequence ID" value="NZ_JAOQJE010000002.1"/>
</dbReference>
<keyword evidence="2 4" id="KW-0238">DNA-binding</keyword>
<dbReference type="InterPro" id="IPR050090">
    <property type="entry name" value="Tyrosine_recombinase_XerCD"/>
</dbReference>
<evidence type="ECO:0000256" key="1">
    <source>
        <dbReference type="ARBA" id="ARBA00008857"/>
    </source>
</evidence>
<feature type="domain" description="Core-binding (CB)" evidence="5">
    <location>
        <begin position="24"/>
        <end position="104"/>
    </location>
</feature>
<dbReference type="InterPro" id="IPR013762">
    <property type="entry name" value="Integrase-like_cat_sf"/>
</dbReference>
<gene>
    <name evidence="6" type="ORF">OCV66_03045</name>
</gene>
<dbReference type="Pfam" id="PF02899">
    <property type="entry name" value="Phage_int_SAM_1"/>
    <property type="match status" value="1"/>
</dbReference>
<evidence type="ECO:0000259" key="5">
    <source>
        <dbReference type="PROSITE" id="PS51900"/>
    </source>
</evidence>
<protein>
    <submittedName>
        <fullName evidence="6">Site-specific integrase</fullName>
    </submittedName>
</protein>
<sequence>MRAEASTAIQPYSTPVRTNATGFPITLSQIDAYIGSLRDNGRKHGTIQTYHRNLLRFYQDLPEGKRVMRDTLAAWSAILQDKGYTPRTINVALSAANSFLDFLGLQDCRHVKNLKPPSDEVQPELSRSEYLRLLSAARLLGKERAYLLIKVFACTGLVMGELPSLTAEAVRDGQIVLADKGGRQIMRIPSCLRGELLDYIGRMDIRSGPVFVTRSGKHINRTAVAAHIQGLAHNARVQPEKCNARCLHKLYQTTQESIQSSLALLMEQTYERLLDTEQLSVGWSSGTEKR</sequence>
<dbReference type="Gene3D" id="1.10.150.130">
    <property type="match status" value="1"/>
</dbReference>
<dbReference type="EMBL" id="JAOQJE010000002">
    <property type="protein sequence ID" value="MCU6788068.1"/>
    <property type="molecule type" value="Genomic_DNA"/>
</dbReference>
<evidence type="ECO:0000256" key="4">
    <source>
        <dbReference type="PROSITE-ProRule" id="PRU01248"/>
    </source>
</evidence>
<organism evidence="6 7">
    <name type="scientific">Agathobaculum ammoniilyticum</name>
    <dbReference type="NCBI Taxonomy" id="2981778"/>
    <lineage>
        <taxon>Bacteria</taxon>
        <taxon>Bacillati</taxon>
        <taxon>Bacillota</taxon>
        <taxon>Clostridia</taxon>
        <taxon>Eubacteriales</taxon>
        <taxon>Butyricicoccaceae</taxon>
        <taxon>Agathobaculum</taxon>
    </lineage>
</organism>
<dbReference type="InterPro" id="IPR010998">
    <property type="entry name" value="Integrase_recombinase_N"/>
</dbReference>
<comment type="caution">
    <text evidence="6">The sequence shown here is derived from an EMBL/GenBank/DDBJ whole genome shotgun (WGS) entry which is preliminary data.</text>
</comment>
<dbReference type="Proteomes" id="UP001652397">
    <property type="component" value="Unassembled WGS sequence"/>
</dbReference>
<dbReference type="PANTHER" id="PTHR30349:SF41">
    <property type="entry name" value="INTEGRASE_RECOMBINASE PROTEIN MJ0367-RELATED"/>
    <property type="match status" value="1"/>
</dbReference>
<reference evidence="6 7" key="1">
    <citation type="journal article" date="2021" name="ISME Commun">
        <title>Automated analysis of genomic sequences facilitates high-throughput and comprehensive description of bacteria.</title>
        <authorList>
            <person name="Hitch T.C.A."/>
        </authorList>
    </citation>
    <scope>NUCLEOTIDE SEQUENCE [LARGE SCALE GENOMIC DNA]</scope>
    <source>
        <strain evidence="6 7">Sanger_34</strain>
    </source>
</reference>
<dbReference type="InterPro" id="IPR004107">
    <property type="entry name" value="Integrase_SAM-like_N"/>
</dbReference>
<evidence type="ECO:0000256" key="2">
    <source>
        <dbReference type="ARBA" id="ARBA00023125"/>
    </source>
</evidence>
<comment type="similarity">
    <text evidence="1">Belongs to the 'phage' integrase family.</text>
</comment>
<dbReference type="PROSITE" id="PS51900">
    <property type="entry name" value="CB"/>
    <property type="match status" value="1"/>
</dbReference>
<keyword evidence="3" id="KW-0233">DNA recombination</keyword>
<evidence type="ECO:0000256" key="3">
    <source>
        <dbReference type="ARBA" id="ARBA00023172"/>
    </source>
</evidence>
<accession>A0ABT2U0B5</accession>
<evidence type="ECO:0000313" key="7">
    <source>
        <dbReference type="Proteomes" id="UP001652397"/>
    </source>
</evidence>
<dbReference type="InterPro" id="IPR011010">
    <property type="entry name" value="DNA_brk_join_enz"/>
</dbReference>
<name>A0ABT2U0B5_9FIRM</name>
<dbReference type="SUPFAM" id="SSF56349">
    <property type="entry name" value="DNA breaking-rejoining enzymes"/>
    <property type="match status" value="1"/>
</dbReference>
<dbReference type="Gene3D" id="1.10.443.10">
    <property type="entry name" value="Intergrase catalytic core"/>
    <property type="match status" value="1"/>
</dbReference>
<evidence type="ECO:0000313" key="6">
    <source>
        <dbReference type="EMBL" id="MCU6788068.1"/>
    </source>
</evidence>
<proteinExistence type="inferred from homology"/>
<dbReference type="PANTHER" id="PTHR30349">
    <property type="entry name" value="PHAGE INTEGRASE-RELATED"/>
    <property type="match status" value="1"/>
</dbReference>